<feature type="region of interest" description="Disordered" evidence="1">
    <location>
        <begin position="41"/>
        <end position="62"/>
    </location>
</feature>
<feature type="compositionally biased region" description="Acidic residues" evidence="1">
    <location>
        <begin position="41"/>
        <end position="61"/>
    </location>
</feature>
<protein>
    <submittedName>
        <fullName evidence="3">C002</fullName>
    </submittedName>
</protein>
<sequence length="238" mass="27520">MGSYKLYLAVIAIACIAAVQEASCSDEQVQYDDGEEVIGLEKEQEEVSEPDMEEKEEPESEMEYHQCEEYKSKIWDNAFSNKDAMDMMKLTFITAEKMGSDAVCTDTARAFINFIEVMATNSNSQYTRSMFKKLVAFIVRELNTTSDNFRETSEVFERIWTTPEIRDFIRDSVTRTNNVLKEPRMRSRLFKVIEAAMDLMSKSKDGESMKQKFKGMYRAPTKMARSAMDKVGNFFRKL</sequence>
<feature type="non-terminal residue" evidence="3">
    <location>
        <position position="238"/>
    </location>
</feature>
<feature type="signal peptide" evidence="2">
    <location>
        <begin position="1"/>
        <end position="24"/>
    </location>
</feature>
<feature type="chain" id="PRO_5003443223" evidence="2">
    <location>
        <begin position="25"/>
        <end position="238"/>
    </location>
</feature>
<keyword evidence="2" id="KW-0732">Signal</keyword>
<evidence type="ECO:0000313" key="3">
    <source>
        <dbReference type="EMBL" id="AEP03182.1"/>
    </source>
</evidence>
<accession>G3ECL3</accession>
<dbReference type="AlphaFoldDB" id="G3ECL3"/>
<evidence type="ECO:0000256" key="2">
    <source>
        <dbReference type="SAM" id="SignalP"/>
    </source>
</evidence>
<name>G3ECL3_DIUNO</name>
<reference evidence="3" key="1">
    <citation type="submission" date="2010-12" db="EMBL/GenBank/DDBJ databases">
        <title>Polymorphisms in Salivary Transcripts of Russian Wheat Aphid Biotypes 1 and 2.</title>
        <authorList>
            <person name="Cui F."/>
            <person name="Smith C.M."/>
            <person name="Reese J."/>
            <person name="Edwards O."/>
            <person name="Reeck G."/>
        </authorList>
    </citation>
    <scope>NUCLEOTIDE SEQUENCE</scope>
</reference>
<dbReference type="OrthoDB" id="6603665at2759"/>
<proteinExistence type="evidence at transcript level"/>
<dbReference type="EMBL" id="HQ709430">
    <property type="protein sequence ID" value="AEP03182.1"/>
    <property type="molecule type" value="mRNA"/>
</dbReference>
<evidence type="ECO:0000256" key="1">
    <source>
        <dbReference type="SAM" id="MobiDB-lite"/>
    </source>
</evidence>
<organism evidence="3">
    <name type="scientific">Diuraphis noxia</name>
    <name type="common">Russian wheat aphid</name>
    <dbReference type="NCBI Taxonomy" id="143948"/>
    <lineage>
        <taxon>Eukaryota</taxon>
        <taxon>Metazoa</taxon>
        <taxon>Ecdysozoa</taxon>
        <taxon>Arthropoda</taxon>
        <taxon>Hexapoda</taxon>
        <taxon>Insecta</taxon>
        <taxon>Pterygota</taxon>
        <taxon>Neoptera</taxon>
        <taxon>Paraneoptera</taxon>
        <taxon>Hemiptera</taxon>
        <taxon>Sternorrhyncha</taxon>
        <taxon>Aphidomorpha</taxon>
        <taxon>Aphidoidea</taxon>
        <taxon>Aphididae</taxon>
        <taxon>Macrosiphini</taxon>
        <taxon>Diuraphis</taxon>
    </lineage>
</organism>